<accession>A0ABW3XML4</accession>
<gene>
    <name evidence="1" type="ORF">ACFQ5X_28815</name>
</gene>
<organism evidence="1 2">
    <name type="scientific">Streptomyces kaempferi</name>
    <dbReference type="NCBI Taxonomy" id="333725"/>
    <lineage>
        <taxon>Bacteria</taxon>
        <taxon>Bacillati</taxon>
        <taxon>Actinomycetota</taxon>
        <taxon>Actinomycetes</taxon>
        <taxon>Kitasatosporales</taxon>
        <taxon>Streptomycetaceae</taxon>
        <taxon>Streptomyces</taxon>
    </lineage>
</organism>
<evidence type="ECO:0000313" key="1">
    <source>
        <dbReference type="EMBL" id="MFD1309850.1"/>
    </source>
</evidence>
<name>A0ABW3XML4_9ACTN</name>
<dbReference type="EMBL" id="JBHTMM010000043">
    <property type="protein sequence ID" value="MFD1309850.1"/>
    <property type="molecule type" value="Genomic_DNA"/>
</dbReference>
<reference evidence="2" key="1">
    <citation type="journal article" date="2019" name="Int. J. Syst. Evol. Microbiol.">
        <title>The Global Catalogue of Microorganisms (GCM) 10K type strain sequencing project: providing services to taxonomists for standard genome sequencing and annotation.</title>
        <authorList>
            <consortium name="The Broad Institute Genomics Platform"/>
            <consortium name="The Broad Institute Genome Sequencing Center for Infectious Disease"/>
            <person name="Wu L."/>
            <person name="Ma J."/>
        </authorList>
    </citation>
    <scope>NUCLEOTIDE SEQUENCE [LARGE SCALE GENOMIC DNA]</scope>
    <source>
        <strain evidence="2">CGMCC 4.7020</strain>
    </source>
</reference>
<proteinExistence type="predicted"/>
<comment type="caution">
    <text evidence="1">The sequence shown here is derived from an EMBL/GenBank/DDBJ whole genome shotgun (WGS) entry which is preliminary data.</text>
</comment>
<protein>
    <submittedName>
        <fullName evidence="1">Uncharacterized protein</fullName>
    </submittedName>
</protein>
<dbReference type="RefSeq" id="WP_381329260.1">
    <property type="nucleotide sequence ID" value="NZ_JBHTMM010000043.1"/>
</dbReference>
<evidence type="ECO:0000313" key="2">
    <source>
        <dbReference type="Proteomes" id="UP001597058"/>
    </source>
</evidence>
<dbReference type="Proteomes" id="UP001597058">
    <property type="component" value="Unassembled WGS sequence"/>
</dbReference>
<keyword evidence="2" id="KW-1185">Reference proteome</keyword>
<sequence length="63" mass="7022">MSDLEITHPSVHDYIAAKKRGDRATTDRIRSEVQARFARRDTDGTEMAELTHASMNVTFGEGA</sequence>